<feature type="region of interest" description="Disordered" evidence="1">
    <location>
        <begin position="141"/>
        <end position="192"/>
    </location>
</feature>
<evidence type="ECO:0000256" key="1">
    <source>
        <dbReference type="SAM" id="MobiDB-lite"/>
    </source>
</evidence>
<reference evidence="2 3" key="1">
    <citation type="submission" date="2024-09" db="EMBL/GenBank/DDBJ databases">
        <title>Chromosome-scale assembly of Riccia sorocarpa.</title>
        <authorList>
            <person name="Paukszto L."/>
        </authorList>
    </citation>
    <scope>NUCLEOTIDE SEQUENCE [LARGE SCALE GENOMIC DNA]</scope>
    <source>
        <strain evidence="2">LP-2024</strain>
        <tissue evidence="2">Aerial parts of the thallus</tissue>
    </source>
</reference>
<proteinExistence type="predicted"/>
<evidence type="ECO:0000313" key="2">
    <source>
        <dbReference type="EMBL" id="KAL3681700.1"/>
    </source>
</evidence>
<name>A0ABD3GUB8_9MARC</name>
<feature type="compositionally biased region" description="Basic and acidic residues" evidence="1">
    <location>
        <begin position="155"/>
        <end position="168"/>
    </location>
</feature>
<accession>A0ABD3GUB8</accession>
<feature type="compositionally biased region" description="Basic and acidic residues" evidence="1">
    <location>
        <begin position="9"/>
        <end position="18"/>
    </location>
</feature>
<dbReference type="EMBL" id="JBJQOH010000007">
    <property type="protein sequence ID" value="KAL3681700.1"/>
    <property type="molecule type" value="Genomic_DNA"/>
</dbReference>
<dbReference type="AlphaFoldDB" id="A0ABD3GUB8"/>
<dbReference type="Proteomes" id="UP001633002">
    <property type="component" value="Unassembled WGS sequence"/>
</dbReference>
<evidence type="ECO:0000313" key="3">
    <source>
        <dbReference type="Proteomes" id="UP001633002"/>
    </source>
</evidence>
<gene>
    <name evidence="2" type="ORF">R1sor_024656</name>
</gene>
<organism evidence="2 3">
    <name type="scientific">Riccia sorocarpa</name>
    <dbReference type="NCBI Taxonomy" id="122646"/>
    <lineage>
        <taxon>Eukaryota</taxon>
        <taxon>Viridiplantae</taxon>
        <taxon>Streptophyta</taxon>
        <taxon>Embryophyta</taxon>
        <taxon>Marchantiophyta</taxon>
        <taxon>Marchantiopsida</taxon>
        <taxon>Marchantiidae</taxon>
        <taxon>Marchantiales</taxon>
        <taxon>Ricciaceae</taxon>
        <taxon>Riccia</taxon>
    </lineage>
</organism>
<comment type="caution">
    <text evidence="2">The sequence shown here is derived from an EMBL/GenBank/DDBJ whole genome shotgun (WGS) entry which is preliminary data.</text>
</comment>
<sequence length="192" mass="21706">MGSQSRGQHTVDRNRTDHIGQYSRPVAQADEDRLSICKALKVGSIMSLKEQHAAKLLLANLANGRAQRSDILSAEMREPVLNWWNKTTRVSPIAKRFLKRQKHAIHTLDITQVIIFRSARKFSRHFEDIVAAFRQHGLEMATSSRSDKGNAPMVKQEDIGTKEGELLDVHLPLPEPVGRSGSDRKRKKPARE</sequence>
<protein>
    <submittedName>
        <fullName evidence="2">Uncharacterized protein</fullName>
    </submittedName>
</protein>
<feature type="region of interest" description="Disordered" evidence="1">
    <location>
        <begin position="1"/>
        <end position="21"/>
    </location>
</feature>
<keyword evidence="3" id="KW-1185">Reference proteome</keyword>